<dbReference type="PANTHER" id="PTHR47576:SF2">
    <property type="entry name" value="BRCT DOMAIN DNA REPAIR PROTEIN-RELATED"/>
    <property type="match status" value="1"/>
</dbReference>
<protein>
    <submittedName>
        <fullName evidence="2">Uncharacterized protein</fullName>
    </submittedName>
</protein>
<evidence type="ECO:0000313" key="2">
    <source>
        <dbReference type="EMBL" id="KAK9805434.1"/>
    </source>
</evidence>
<accession>A0AAW1P547</accession>
<organism evidence="2 3">
    <name type="scientific">Symbiochloris irregularis</name>
    <dbReference type="NCBI Taxonomy" id="706552"/>
    <lineage>
        <taxon>Eukaryota</taxon>
        <taxon>Viridiplantae</taxon>
        <taxon>Chlorophyta</taxon>
        <taxon>core chlorophytes</taxon>
        <taxon>Trebouxiophyceae</taxon>
        <taxon>Trebouxiales</taxon>
        <taxon>Trebouxiaceae</taxon>
        <taxon>Symbiochloris</taxon>
    </lineage>
</organism>
<feature type="compositionally biased region" description="Low complexity" evidence="1">
    <location>
        <begin position="14"/>
        <end position="35"/>
    </location>
</feature>
<dbReference type="Proteomes" id="UP001465755">
    <property type="component" value="Unassembled WGS sequence"/>
</dbReference>
<evidence type="ECO:0000256" key="1">
    <source>
        <dbReference type="SAM" id="MobiDB-lite"/>
    </source>
</evidence>
<evidence type="ECO:0000313" key="3">
    <source>
        <dbReference type="Proteomes" id="UP001465755"/>
    </source>
</evidence>
<reference evidence="2 3" key="1">
    <citation type="journal article" date="2024" name="Nat. Commun.">
        <title>Phylogenomics reveals the evolutionary origins of lichenization in chlorophyte algae.</title>
        <authorList>
            <person name="Puginier C."/>
            <person name="Libourel C."/>
            <person name="Otte J."/>
            <person name="Skaloud P."/>
            <person name="Haon M."/>
            <person name="Grisel S."/>
            <person name="Petersen M."/>
            <person name="Berrin J.G."/>
            <person name="Delaux P.M."/>
            <person name="Dal Grande F."/>
            <person name="Keller J."/>
        </authorList>
    </citation>
    <scope>NUCLEOTIDE SEQUENCE [LARGE SCALE GENOMIC DNA]</scope>
    <source>
        <strain evidence="2 3">SAG 2036</strain>
    </source>
</reference>
<proteinExistence type="predicted"/>
<comment type="caution">
    <text evidence="2">The sequence shown here is derived from an EMBL/GenBank/DDBJ whole genome shotgun (WGS) entry which is preliminary data.</text>
</comment>
<keyword evidence="3" id="KW-1185">Reference proteome</keyword>
<gene>
    <name evidence="2" type="ORF">WJX73_006185</name>
</gene>
<dbReference type="PANTHER" id="PTHR47576">
    <property type="entry name" value="BRCT DOMAIN DNA REPAIR PROTEIN-RELATED"/>
    <property type="match status" value="1"/>
</dbReference>
<feature type="region of interest" description="Disordered" evidence="1">
    <location>
        <begin position="1"/>
        <end position="42"/>
    </location>
</feature>
<name>A0AAW1P547_9CHLO</name>
<dbReference type="AlphaFoldDB" id="A0AAW1P547"/>
<sequence>MQLSASESEPAKVSKAGSRAKSTRAATAKARTSAKPQRYPGLPRAGLRRVLQTAAKVEKQRLPVPSTQSHRQVYDATLMSDVEWCVTEPPERARQGQDASADREVADDAQACVFSEADTMVMRGGTDLDLLFPQDRNDILPPMRRTITAGSTGLSCWDILCLVSRFYLEALPMDPSMIGSGDESYELLDAGLRNRAKTRGDLLENCCQWEGLTRVSDTGQSPVYAVQLTG</sequence>
<dbReference type="EMBL" id="JALJOQ010000043">
    <property type="protein sequence ID" value="KAK9805434.1"/>
    <property type="molecule type" value="Genomic_DNA"/>
</dbReference>